<feature type="compositionally biased region" description="Polar residues" evidence="1">
    <location>
        <begin position="22"/>
        <end position="32"/>
    </location>
</feature>
<dbReference type="EMBL" id="JAPUFD010000001">
    <property type="protein sequence ID" value="MDI1484972.1"/>
    <property type="molecule type" value="Genomic_DNA"/>
</dbReference>
<feature type="region of interest" description="Disordered" evidence="1">
    <location>
        <begin position="107"/>
        <end position="129"/>
    </location>
</feature>
<gene>
    <name evidence="2" type="ORF">OHK93_000106</name>
</gene>
<reference evidence="2" key="1">
    <citation type="journal article" date="2023" name="Genome Biol. Evol.">
        <title>First Whole Genome Sequence and Flow Cytometry Genome Size Data for the Lichen-Forming Fungus Ramalina farinacea (Ascomycota).</title>
        <authorList>
            <person name="Llewellyn T."/>
            <person name="Mian S."/>
            <person name="Hill R."/>
            <person name="Leitch I.J."/>
            <person name="Gaya E."/>
        </authorList>
    </citation>
    <scope>NUCLEOTIDE SEQUENCE</scope>
    <source>
        <strain evidence="2">LIQ254RAFAR</strain>
    </source>
</reference>
<proteinExistence type="predicted"/>
<name>A0AA43QFZ5_9LECA</name>
<sequence length="335" mass="36789">MSSNTPSQTLHSGTTPPRPPAAQSSSTETPHNLSRRIVADIYDPKPEAGQLWFKPIEAGFYIVIDKDTCEEYEAIKAQVERIRGDPSLPNKINLGTDFRSLLQRTMQTAQTRSQEPQTASAGRPPLGELHTTAVVPVTGRQRQISMQGQLDRQLQSSTQSQFDQENLGPGCPERYKEILSEFVPLPFKVTTSGSESSNPPSSIRHFSAHVFNSEPVELEPIRGDFTMLVHHSCAKYDDIRMEASRIFHTGLQGEVIRMSFDTAPETFGRLDVIPRGSVAYAEDEEAPSQSRVARQMAAASGQSTGALRRLTVLNGESVPSQQAQSSGQSHVEGET</sequence>
<dbReference type="Proteomes" id="UP001161017">
    <property type="component" value="Unassembled WGS sequence"/>
</dbReference>
<evidence type="ECO:0000256" key="1">
    <source>
        <dbReference type="SAM" id="MobiDB-lite"/>
    </source>
</evidence>
<evidence type="ECO:0000313" key="2">
    <source>
        <dbReference type="EMBL" id="MDI1484972.1"/>
    </source>
</evidence>
<comment type="caution">
    <text evidence="2">The sequence shown here is derived from an EMBL/GenBank/DDBJ whole genome shotgun (WGS) entry which is preliminary data.</text>
</comment>
<dbReference type="AlphaFoldDB" id="A0AA43QFZ5"/>
<evidence type="ECO:0000313" key="3">
    <source>
        <dbReference type="Proteomes" id="UP001161017"/>
    </source>
</evidence>
<feature type="compositionally biased region" description="Polar residues" evidence="1">
    <location>
        <begin position="107"/>
        <end position="120"/>
    </location>
</feature>
<feature type="compositionally biased region" description="Polar residues" evidence="1">
    <location>
        <begin position="1"/>
        <end position="15"/>
    </location>
</feature>
<protein>
    <submittedName>
        <fullName evidence="2">Uncharacterized protein</fullName>
    </submittedName>
</protein>
<feature type="region of interest" description="Disordered" evidence="1">
    <location>
        <begin position="145"/>
        <end position="168"/>
    </location>
</feature>
<organism evidence="2 3">
    <name type="scientific">Ramalina farinacea</name>
    <dbReference type="NCBI Taxonomy" id="258253"/>
    <lineage>
        <taxon>Eukaryota</taxon>
        <taxon>Fungi</taxon>
        <taxon>Dikarya</taxon>
        <taxon>Ascomycota</taxon>
        <taxon>Pezizomycotina</taxon>
        <taxon>Lecanoromycetes</taxon>
        <taxon>OSLEUM clade</taxon>
        <taxon>Lecanoromycetidae</taxon>
        <taxon>Lecanorales</taxon>
        <taxon>Lecanorineae</taxon>
        <taxon>Ramalinaceae</taxon>
        <taxon>Ramalina</taxon>
    </lineage>
</organism>
<feature type="compositionally biased region" description="Polar residues" evidence="1">
    <location>
        <begin position="145"/>
        <end position="164"/>
    </location>
</feature>
<feature type="compositionally biased region" description="Polar residues" evidence="1">
    <location>
        <begin position="317"/>
        <end position="329"/>
    </location>
</feature>
<keyword evidence="3" id="KW-1185">Reference proteome</keyword>
<accession>A0AA43QFZ5</accession>
<feature type="region of interest" description="Disordered" evidence="1">
    <location>
        <begin position="1"/>
        <end position="33"/>
    </location>
</feature>
<feature type="region of interest" description="Disordered" evidence="1">
    <location>
        <begin position="294"/>
        <end position="335"/>
    </location>
</feature>